<reference evidence="1 2" key="1">
    <citation type="submission" date="2024-01" db="EMBL/GenBank/DDBJ databases">
        <title>The genomes of 5 underutilized Papilionoideae crops provide insights into root nodulation and disease resistance.</title>
        <authorList>
            <person name="Yuan L."/>
        </authorList>
    </citation>
    <scope>NUCLEOTIDE SEQUENCE [LARGE SCALE GENOMIC DNA]</scope>
    <source>
        <strain evidence="1">LY-2023</strain>
        <tissue evidence="1">Leaf</tissue>
    </source>
</reference>
<comment type="caution">
    <text evidence="1">The sequence shown here is derived from an EMBL/GenBank/DDBJ whole genome shotgun (WGS) entry which is preliminary data.</text>
</comment>
<dbReference type="EMBL" id="JAYKXN010000008">
    <property type="protein sequence ID" value="KAK7262915.1"/>
    <property type="molecule type" value="Genomic_DNA"/>
</dbReference>
<accession>A0AAN9I440</accession>
<sequence length="89" mass="10257">MNGEGHRQRGTTEKTTAGVARCEEGIARNVLEEGERLRKVLEQGEMKSNKRLRHRRMSHDFCVASTAYIQPSHAIIVFPHFRTPQERNL</sequence>
<dbReference type="Proteomes" id="UP001359559">
    <property type="component" value="Unassembled WGS sequence"/>
</dbReference>
<evidence type="ECO:0000313" key="1">
    <source>
        <dbReference type="EMBL" id="KAK7262915.1"/>
    </source>
</evidence>
<name>A0AAN9I440_CLITE</name>
<dbReference type="AlphaFoldDB" id="A0AAN9I440"/>
<proteinExistence type="predicted"/>
<organism evidence="1 2">
    <name type="scientific">Clitoria ternatea</name>
    <name type="common">Butterfly pea</name>
    <dbReference type="NCBI Taxonomy" id="43366"/>
    <lineage>
        <taxon>Eukaryota</taxon>
        <taxon>Viridiplantae</taxon>
        <taxon>Streptophyta</taxon>
        <taxon>Embryophyta</taxon>
        <taxon>Tracheophyta</taxon>
        <taxon>Spermatophyta</taxon>
        <taxon>Magnoliopsida</taxon>
        <taxon>eudicotyledons</taxon>
        <taxon>Gunneridae</taxon>
        <taxon>Pentapetalae</taxon>
        <taxon>rosids</taxon>
        <taxon>fabids</taxon>
        <taxon>Fabales</taxon>
        <taxon>Fabaceae</taxon>
        <taxon>Papilionoideae</taxon>
        <taxon>50 kb inversion clade</taxon>
        <taxon>NPAAA clade</taxon>
        <taxon>indigoferoid/millettioid clade</taxon>
        <taxon>Phaseoleae</taxon>
        <taxon>Clitoria</taxon>
    </lineage>
</organism>
<protein>
    <submittedName>
        <fullName evidence="1">Uncharacterized protein</fullName>
    </submittedName>
</protein>
<keyword evidence="2" id="KW-1185">Reference proteome</keyword>
<gene>
    <name evidence="1" type="ORF">RJT34_30496</name>
</gene>
<evidence type="ECO:0000313" key="2">
    <source>
        <dbReference type="Proteomes" id="UP001359559"/>
    </source>
</evidence>